<reference evidence="11 12" key="1">
    <citation type="submission" date="2019-08" db="EMBL/GenBank/DDBJ databases">
        <title>Sphingorhabdus soil sp. nov., isolated from arctic soil.</title>
        <authorList>
            <person name="Liu Y."/>
        </authorList>
    </citation>
    <scope>NUCLEOTIDE SEQUENCE [LARGE SCALE GENOMIC DNA]</scope>
    <source>
        <strain evidence="11 12">D-2Q-5-6</strain>
    </source>
</reference>
<keyword evidence="8 9" id="KW-0413">Isomerase</keyword>
<evidence type="ECO:0000256" key="4">
    <source>
        <dbReference type="ARBA" id="ARBA00009667"/>
    </source>
</evidence>
<evidence type="ECO:0000313" key="11">
    <source>
        <dbReference type="EMBL" id="TXC68787.1"/>
    </source>
</evidence>
<keyword evidence="6 9" id="KW-0028">Amino-acid biosynthesis</keyword>
<dbReference type="GO" id="GO:0000162">
    <property type="term" value="P:L-tryptophan biosynthetic process"/>
    <property type="evidence" value="ECO:0007669"/>
    <property type="project" value="TreeGrafter"/>
</dbReference>
<evidence type="ECO:0000256" key="3">
    <source>
        <dbReference type="ARBA" id="ARBA00005133"/>
    </source>
</evidence>
<feature type="active site" description="Proton acceptor" evidence="9">
    <location>
        <position position="8"/>
    </location>
</feature>
<dbReference type="OrthoDB" id="9807749at2"/>
<proteinExistence type="inferred from homology"/>
<evidence type="ECO:0000256" key="6">
    <source>
        <dbReference type="ARBA" id="ARBA00022605"/>
    </source>
</evidence>
<keyword evidence="5 9" id="KW-0963">Cytoplasm</keyword>
<dbReference type="Proteomes" id="UP000321129">
    <property type="component" value="Unassembled WGS sequence"/>
</dbReference>
<dbReference type="InterPro" id="IPR011060">
    <property type="entry name" value="RibuloseP-bd_barrel"/>
</dbReference>
<dbReference type="EC" id="5.3.1.16" evidence="9"/>
<dbReference type="InterPro" id="IPR044524">
    <property type="entry name" value="Isoase_HisA-like"/>
</dbReference>
<feature type="active site" description="Proton donor" evidence="9">
    <location>
        <position position="130"/>
    </location>
</feature>
<keyword evidence="12" id="KW-1185">Reference proteome</keyword>
<organism evidence="11 12">
    <name type="scientific">Flavisphingopyxis soli</name>
    <dbReference type="NCBI Taxonomy" id="2601267"/>
    <lineage>
        <taxon>Bacteria</taxon>
        <taxon>Pseudomonadati</taxon>
        <taxon>Pseudomonadota</taxon>
        <taxon>Alphaproteobacteria</taxon>
        <taxon>Sphingomonadales</taxon>
        <taxon>Sphingopyxidaceae</taxon>
        <taxon>Flavisphingopyxis</taxon>
    </lineage>
</organism>
<keyword evidence="7 9" id="KW-0368">Histidine biosynthesis</keyword>
<accession>A0A5C6U770</accession>
<dbReference type="Pfam" id="PF00977">
    <property type="entry name" value="His_biosynth"/>
    <property type="match status" value="1"/>
</dbReference>
<dbReference type="GO" id="GO:0003949">
    <property type="term" value="F:1-(5-phosphoribosyl)-5-[(5-phosphoribosylamino)methylideneamino]imidazole-4-carboxamide isomerase activity"/>
    <property type="evidence" value="ECO:0007669"/>
    <property type="project" value="UniProtKB-UniRule"/>
</dbReference>
<dbReference type="PANTHER" id="PTHR43090:SF2">
    <property type="entry name" value="1-(5-PHOSPHORIBOSYL)-5-[(5-PHOSPHORIBOSYLAMINO)METHYLIDENEAMINO] IMIDAZOLE-4-CARBOXAMIDE ISOMERASE"/>
    <property type="match status" value="1"/>
</dbReference>
<dbReference type="InterPro" id="IPR013785">
    <property type="entry name" value="Aldolase_TIM"/>
</dbReference>
<evidence type="ECO:0000256" key="2">
    <source>
        <dbReference type="ARBA" id="ARBA00004496"/>
    </source>
</evidence>
<dbReference type="PANTHER" id="PTHR43090">
    <property type="entry name" value="1-(5-PHOSPHORIBOSYL)-5-[(5-PHOSPHORIBOSYLAMINO)METHYLIDENEAMINO] IMIDAZOLE-4-CARBOXAMIDE ISOMERASE"/>
    <property type="match status" value="1"/>
</dbReference>
<dbReference type="SUPFAM" id="SSF51366">
    <property type="entry name" value="Ribulose-phoshate binding barrel"/>
    <property type="match status" value="1"/>
</dbReference>
<dbReference type="InterPro" id="IPR023016">
    <property type="entry name" value="HisA/PriA"/>
</dbReference>
<dbReference type="HAMAP" id="MF_01014">
    <property type="entry name" value="HisA"/>
    <property type="match status" value="1"/>
</dbReference>
<dbReference type="GO" id="GO:0000105">
    <property type="term" value="P:L-histidine biosynthetic process"/>
    <property type="evidence" value="ECO:0007669"/>
    <property type="project" value="UniProtKB-UniRule"/>
</dbReference>
<dbReference type="InterPro" id="IPR006062">
    <property type="entry name" value="His_biosynth"/>
</dbReference>
<comment type="subcellular location">
    <subcellularLocation>
        <location evidence="2 9">Cytoplasm</location>
    </subcellularLocation>
</comment>
<dbReference type="FunFam" id="3.20.20.70:FF:000009">
    <property type="entry name" value="1-(5-phosphoribosyl)-5-[(5-phosphoribosylamino)methylideneamino] imidazole-4-carboxamide isomerase"/>
    <property type="match status" value="1"/>
</dbReference>
<name>A0A5C6U770_9SPHN</name>
<comment type="similarity">
    <text evidence="4 9 10">Belongs to the HisA/HisF family.</text>
</comment>
<comment type="caution">
    <text evidence="11">The sequence shown here is derived from an EMBL/GenBank/DDBJ whole genome shotgun (WGS) entry which is preliminary data.</text>
</comment>
<dbReference type="EMBL" id="VOPY01000002">
    <property type="protein sequence ID" value="TXC68787.1"/>
    <property type="molecule type" value="Genomic_DNA"/>
</dbReference>
<evidence type="ECO:0000256" key="10">
    <source>
        <dbReference type="RuleBase" id="RU003657"/>
    </source>
</evidence>
<dbReference type="Gene3D" id="3.20.20.70">
    <property type="entry name" value="Aldolase class I"/>
    <property type="match status" value="1"/>
</dbReference>
<dbReference type="GO" id="GO:0005737">
    <property type="term" value="C:cytoplasm"/>
    <property type="evidence" value="ECO:0007669"/>
    <property type="project" value="UniProtKB-SubCell"/>
</dbReference>
<evidence type="ECO:0000313" key="12">
    <source>
        <dbReference type="Proteomes" id="UP000321129"/>
    </source>
</evidence>
<gene>
    <name evidence="9" type="primary">hisA</name>
    <name evidence="11" type="ORF">FSZ31_07365</name>
</gene>
<evidence type="ECO:0000256" key="5">
    <source>
        <dbReference type="ARBA" id="ARBA00022490"/>
    </source>
</evidence>
<evidence type="ECO:0000256" key="1">
    <source>
        <dbReference type="ARBA" id="ARBA00000901"/>
    </source>
</evidence>
<dbReference type="RefSeq" id="WP_147122741.1">
    <property type="nucleotide sequence ID" value="NZ_VOPY01000002.1"/>
</dbReference>
<evidence type="ECO:0000256" key="9">
    <source>
        <dbReference type="HAMAP-Rule" id="MF_01014"/>
    </source>
</evidence>
<dbReference type="AlphaFoldDB" id="A0A5C6U770"/>
<dbReference type="UniPathway" id="UPA00031">
    <property type="reaction ID" value="UER00009"/>
</dbReference>
<comment type="pathway">
    <text evidence="3 9">Amino-acid biosynthesis; L-histidine biosynthesis; L-histidine from 5-phospho-alpha-D-ribose 1-diphosphate: step 4/9.</text>
</comment>
<dbReference type="CDD" id="cd04732">
    <property type="entry name" value="HisA"/>
    <property type="match status" value="1"/>
</dbReference>
<comment type="catalytic activity">
    <reaction evidence="1 9">
        <text>1-(5-phospho-beta-D-ribosyl)-5-[(5-phospho-beta-D-ribosylamino)methylideneamino]imidazole-4-carboxamide = 5-[(5-phospho-1-deoxy-D-ribulos-1-ylimino)methylamino]-1-(5-phospho-beta-D-ribosyl)imidazole-4-carboxamide</text>
        <dbReference type="Rhea" id="RHEA:15469"/>
        <dbReference type="ChEBI" id="CHEBI:58435"/>
        <dbReference type="ChEBI" id="CHEBI:58525"/>
        <dbReference type="EC" id="5.3.1.16"/>
    </reaction>
</comment>
<evidence type="ECO:0000256" key="8">
    <source>
        <dbReference type="ARBA" id="ARBA00023235"/>
    </source>
</evidence>
<evidence type="ECO:0000256" key="7">
    <source>
        <dbReference type="ARBA" id="ARBA00023102"/>
    </source>
</evidence>
<sequence>MLIYPAIDLMDGGCVRLRQGDFDARTDYARNPRDALSDYAEAGARWSHIVDLDGARAREPRQHALIAELARASSLRLQVAGGFRTADHVAAMLHAGAARVVIGSLAVTDPDAVSAMIATHGPDRIALALDINLEEGVPICALSGWRESSRVSLWDAAARIPAARHILVTDIGRDGMMAGPNSALVRSLVERLPEIAIQASGGVSNLDDVAALAATGAASAIVGKALWEERIDLREAIARARI</sequence>
<protein>
    <recommendedName>
        <fullName evidence="9">1-(5-phosphoribosyl)-5-[(5-phosphoribosylamino)methylideneamino] imidazole-4-carboxamide isomerase</fullName>
        <ecNumber evidence="9">5.3.1.16</ecNumber>
    </recommendedName>
    <alternativeName>
        <fullName evidence="9">Phosphoribosylformimino-5-aminoimidazole carboxamide ribotide isomerase</fullName>
    </alternativeName>
</protein>